<feature type="domain" description="Protein kinase" evidence="12">
    <location>
        <begin position="43"/>
        <end position="304"/>
    </location>
</feature>
<dbReference type="Proteomes" id="UP000594364">
    <property type="component" value="Chromosome 6"/>
</dbReference>
<dbReference type="AlphaFoldDB" id="A0A7U3SNF2"/>
<name>A0A7U3SNF2_EPIFF</name>
<dbReference type="SUPFAM" id="SSF56112">
    <property type="entry name" value="Protein kinase-like (PK-like)"/>
    <property type="match status" value="1"/>
</dbReference>
<dbReference type="SMART" id="SM00220">
    <property type="entry name" value="S_TKc"/>
    <property type="match status" value="1"/>
</dbReference>
<dbReference type="EMBL" id="CP031390">
    <property type="protein sequence ID" value="QPH15959.1"/>
    <property type="molecule type" value="Genomic_DNA"/>
</dbReference>
<evidence type="ECO:0000256" key="1">
    <source>
        <dbReference type="ARBA" id="ARBA00008874"/>
    </source>
</evidence>
<evidence type="ECO:0000256" key="8">
    <source>
        <dbReference type="ARBA" id="ARBA00047899"/>
    </source>
</evidence>
<evidence type="ECO:0000256" key="3">
    <source>
        <dbReference type="ARBA" id="ARBA00022527"/>
    </source>
</evidence>
<keyword evidence="7 10" id="KW-0067">ATP-binding</keyword>
<evidence type="ECO:0000313" key="13">
    <source>
        <dbReference type="EMBL" id="QPH15959.1"/>
    </source>
</evidence>
<evidence type="ECO:0000256" key="11">
    <source>
        <dbReference type="SAM" id="MobiDB-lite"/>
    </source>
</evidence>
<evidence type="ECO:0000256" key="7">
    <source>
        <dbReference type="ARBA" id="ARBA00022840"/>
    </source>
</evidence>
<dbReference type="PANTHER" id="PTHR48012:SF10">
    <property type="entry name" value="FI20177P1"/>
    <property type="match status" value="1"/>
</dbReference>
<dbReference type="PROSITE" id="PS50011">
    <property type="entry name" value="PROTEIN_KINASE_DOM"/>
    <property type="match status" value="1"/>
</dbReference>
<dbReference type="GO" id="GO:0005737">
    <property type="term" value="C:cytoplasm"/>
    <property type="evidence" value="ECO:0007669"/>
    <property type="project" value="TreeGrafter"/>
</dbReference>
<evidence type="ECO:0000256" key="2">
    <source>
        <dbReference type="ARBA" id="ARBA00012513"/>
    </source>
</evidence>
<keyword evidence="4" id="KW-0808">Transferase</keyword>
<dbReference type="InterPro" id="IPR000719">
    <property type="entry name" value="Prot_kinase_dom"/>
</dbReference>
<organism evidence="13 14">
    <name type="scientific">Epichloe festucae (strain Fl1)</name>
    <dbReference type="NCBI Taxonomy" id="877507"/>
    <lineage>
        <taxon>Eukaryota</taxon>
        <taxon>Fungi</taxon>
        <taxon>Dikarya</taxon>
        <taxon>Ascomycota</taxon>
        <taxon>Pezizomycotina</taxon>
        <taxon>Sordariomycetes</taxon>
        <taxon>Hypocreomycetidae</taxon>
        <taxon>Hypocreales</taxon>
        <taxon>Clavicipitaceae</taxon>
        <taxon>Epichloe</taxon>
    </lineage>
</organism>
<feature type="region of interest" description="Disordered" evidence="11">
    <location>
        <begin position="471"/>
        <end position="492"/>
    </location>
</feature>
<proteinExistence type="inferred from homology"/>
<dbReference type="InterPro" id="IPR050629">
    <property type="entry name" value="STE20/SPS1-PAK"/>
</dbReference>
<evidence type="ECO:0000256" key="10">
    <source>
        <dbReference type="PROSITE-ProRule" id="PRU10141"/>
    </source>
</evidence>
<feature type="region of interest" description="Disordered" evidence="11">
    <location>
        <begin position="554"/>
        <end position="583"/>
    </location>
</feature>
<dbReference type="GO" id="GO:0005524">
    <property type="term" value="F:ATP binding"/>
    <property type="evidence" value="ECO:0007669"/>
    <property type="project" value="UniProtKB-UniRule"/>
</dbReference>
<comment type="similarity">
    <text evidence="1">Belongs to the protein kinase superfamily. STE Ser/Thr protein kinase family. STE20 subfamily.</text>
</comment>
<feature type="compositionally biased region" description="Polar residues" evidence="11">
    <location>
        <begin position="668"/>
        <end position="677"/>
    </location>
</feature>
<feature type="region of interest" description="Disordered" evidence="11">
    <location>
        <begin position="634"/>
        <end position="703"/>
    </location>
</feature>
<evidence type="ECO:0000256" key="9">
    <source>
        <dbReference type="ARBA" id="ARBA00048679"/>
    </source>
</evidence>
<dbReference type="InterPro" id="IPR017441">
    <property type="entry name" value="Protein_kinase_ATP_BS"/>
</dbReference>
<keyword evidence="3" id="KW-0723">Serine/threonine-protein kinase</keyword>
<sequence>MASLGDAATHYSTTRQNAIEDANKMQASVLSECAASGKEPPPYHFAELIGKGSFGRVYKARHPPSGKLVAIKVINIEIGDAESGTNTLGDILKEIETLKLLGDTGAKNINTVLDALLLGHRVWMITEYCAGGSVSTLMRPRGHLPEQWIIPILREVAEAIYWTHKQGVIHRDIKCANVLVTEEGGVRLCDFGVAAIVTTKFDKRSTFTGSLHWMAPELFNPAVQYGTEVDIWAFGSMAFEVASGLPPNAGFRDINRFGTYLKCHQPKLQGEEYSAGLRDLIGYCVVEDPAQRPAIEMVQLHPYIYDTSAQYPTVSLSKLVQAYKLWEAQGGSRLSLFSAGGAQREADSSSQVDPGNEWIFSTMDDLDQLPGQDSLQFVADAYDATIGPPSNQPRTRRRRMPPSNNKPPVAPLEKLFDPNTLTDYQSNSRQFYSEFGFPLASDLPLRDNSSTVRVRESLIDLDAALGVDESSHMKGRGIPASQAKDSAPSANRRRTLEWKFPTILQNPDLEPQRIGSPYLATGVSDVTDVPWGFSTDNRASTSASLIDLDASLPQQYEQASRSPVKAQPEAQEANGRDSTFSLIDLDDGLPTGLIVDSRPSTAGSNCVSSFSEQMPFGLEHHALSPGLLQPTYPVTASVYSGDHDGRAEPRLDSPEQQRDNLEPEEDSSTALAASYLNSPLDMNHDLPPPPAPPASNVLEGNAAGNDVKGELSRLIASLREHLTLVSQAMDDHFEQ</sequence>
<keyword evidence="6" id="KW-0418">Kinase</keyword>
<keyword evidence="14" id="KW-1185">Reference proteome</keyword>
<dbReference type="PANTHER" id="PTHR48012">
    <property type="entry name" value="STERILE20-LIKE KINASE, ISOFORM B-RELATED"/>
    <property type="match status" value="1"/>
</dbReference>
<gene>
    <name evidence="13" type="ORF">C2857_000498</name>
</gene>
<protein>
    <recommendedName>
        <fullName evidence="2">non-specific serine/threonine protein kinase</fullName>
        <ecNumber evidence="2">2.7.11.1</ecNumber>
    </recommendedName>
</protein>
<comment type="catalytic activity">
    <reaction evidence="9">
        <text>L-seryl-[protein] + ATP = O-phospho-L-seryl-[protein] + ADP + H(+)</text>
        <dbReference type="Rhea" id="RHEA:17989"/>
        <dbReference type="Rhea" id="RHEA-COMP:9863"/>
        <dbReference type="Rhea" id="RHEA-COMP:11604"/>
        <dbReference type="ChEBI" id="CHEBI:15378"/>
        <dbReference type="ChEBI" id="CHEBI:29999"/>
        <dbReference type="ChEBI" id="CHEBI:30616"/>
        <dbReference type="ChEBI" id="CHEBI:83421"/>
        <dbReference type="ChEBI" id="CHEBI:456216"/>
        <dbReference type="EC" id="2.7.11.1"/>
    </reaction>
</comment>
<dbReference type="EC" id="2.7.11.1" evidence="2"/>
<evidence type="ECO:0000256" key="4">
    <source>
        <dbReference type="ARBA" id="ARBA00022679"/>
    </source>
</evidence>
<feature type="region of interest" description="Disordered" evidence="11">
    <location>
        <begin position="383"/>
        <end position="415"/>
    </location>
</feature>
<evidence type="ECO:0000256" key="6">
    <source>
        <dbReference type="ARBA" id="ARBA00022777"/>
    </source>
</evidence>
<evidence type="ECO:0000256" key="5">
    <source>
        <dbReference type="ARBA" id="ARBA00022741"/>
    </source>
</evidence>
<keyword evidence="5 10" id="KW-0547">Nucleotide-binding</keyword>
<evidence type="ECO:0000313" key="14">
    <source>
        <dbReference type="Proteomes" id="UP000594364"/>
    </source>
</evidence>
<comment type="catalytic activity">
    <reaction evidence="8">
        <text>L-threonyl-[protein] + ATP = O-phospho-L-threonyl-[protein] + ADP + H(+)</text>
        <dbReference type="Rhea" id="RHEA:46608"/>
        <dbReference type="Rhea" id="RHEA-COMP:11060"/>
        <dbReference type="Rhea" id="RHEA-COMP:11605"/>
        <dbReference type="ChEBI" id="CHEBI:15378"/>
        <dbReference type="ChEBI" id="CHEBI:30013"/>
        <dbReference type="ChEBI" id="CHEBI:30616"/>
        <dbReference type="ChEBI" id="CHEBI:61977"/>
        <dbReference type="ChEBI" id="CHEBI:456216"/>
        <dbReference type="EC" id="2.7.11.1"/>
    </reaction>
</comment>
<dbReference type="InterPro" id="IPR008271">
    <property type="entry name" value="Ser/Thr_kinase_AS"/>
</dbReference>
<dbReference type="Gene3D" id="1.10.510.10">
    <property type="entry name" value="Transferase(Phosphotransferase) domain 1"/>
    <property type="match status" value="1"/>
</dbReference>
<dbReference type="OrthoDB" id="248923at2759"/>
<accession>A0A7U3SNF2</accession>
<feature type="compositionally biased region" description="Basic and acidic residues" evidence="11">
    <location>
        <begin position="641"/>
        <end position="661"/>
    </location>
</feature>
<dbReference type="Pfam" id="PF00069">
    <property type="entry name" value="Pkinase"/>
    <property type="match status" value="1"/>
</dbReference>
<dbReference type="PROSITE" id="PS00107">
    <property type="entry name" value="PROTEIN_KINASE_ATP"/>
    <property type="match status" value="1"/>
</dbReference>
<reference evidence="13 14" key="1">
    <citation type="journal article" date="2018" name="PLoS Genet.">
        <title>Repeat elements organise 3D genome structure and mediate transcription in the filamentous fungus Epichloe festucae.</title>
        <authorList>
            <person name="Winter D.J."/>
            <person name="Ganley A.R.D."/>
            <person name="Young C.A."/>
            <person name="Liachko I."/>
            <person name="Schardl C.L."/>
            <person name="Dupont P.Y."/>
            <person name="Berry D."/>
            <person name="Ram A."/>
            <person name="Scott B."/>
            <person name="Cox M.P."/>
        </authorList>
    </citation>
    <scope>NUCLEOTIDE SEQUENCE [LARGE SCALE GENOMIC DNA]</scope>
    <source>
        <strain evidence="13 14">Fl1</strain>
    </source>
</reference>
<evidence type="ECO:0000259" key="12">
    <source>
        <dbReference type="PROSITE" id="PS50011"/>
    </source>
</evidence>
<dbReference type="PROSITE" id="PS00108">
    <property type="entry name" value="PROTEIN_KINASE_ST"/>
    <property type="match status" value="1"/>
</dbReference>
<dbReference type="InterPro" id="IPR011009">
    <property type="entry name" value="Kinase-like_dom_sf"/>
</dbReference>
<dbReference type="GO" id="GO:0004674">
    <property type="term" value="F:protein serine/threonine kinase activity"/>
    <property type="evidence" value="ECO:0007669"/>
    <property type="project" value="UniProtKB-KW"/>
</dbReference>
<feature type="binding site" evidence="10">
    <location>
        <position position="72"/>
    </location>
    <ligand>
        <name>ATP</name>
        <dbReference type="ChEBI" id="CHEBI:30616"/>
    </ligand>
</feature>